<dbReference type="HOGENOM" id="CLU_2969830_0_0_9"/>
<accession>A0A0B6AL14</accession>
<dbReference type="EMBL" id="CP009920">
    <property type="protein sequence ID" value="AJI21752.1"/>
    <property type="molecule type" value="Genomic_DNA"/>
</dbReference>
<keyword evidence="1" id="KW-1133">Transmembrane helix</keyword>
<feature type="transmembrane region" description="Helical" evidence="1">
    <location>
        <begin position="7"/>
        <end position="27"/>
    </location>
</feature>
<gene>
    <name evidence="2" type="ORF">BG04_112</name>
</gene>
<name>A0A0B6AL14_PRIM2</name>
<sequence length="58" mass="6812">MKKSVSRARVIIVLIGFPLIFLIMALVTGEWRYMTWTIPPALMSCWTALFVLRKQEER</sequence>
<dbReference type="KEGG" id="bmeg:BG04_112"/>
<dbReference type="Proteomes" id="UP000031829">
    <property type="component" value="Chromosome"/>
</dbReference>
<evidence type="ECO:0000313" key="3">
    <source>
        <dbReference type="Proteomes" id="UP000031829"/>
    </source>
</evidence>
<evidence type="ECO:0000313" key="2">
    <source>
        <dbReference type="EMBL" id="AJI21752.1"/>
    </source>
</evidence>
<dbReference type="AlphaFoldDB" id="A0A0B6AL14"/>
<feature type="transmembrane region" description="Helical" evidence="1">
    <location>
        <begin position="33"/>
        <end position="52"/>
    </location>
</feature>
<keyword evidence="1" id="KW-0472">Membrane</keyword>
<protein>
    <submittedName>
        <fullName evidence="2">Putative membrane protein</fullName>
    </submittedName>
</protein>
<keyword evidence="1" id="KW-0812">Transmembrane</keyword>
<organism evidence="2 3">
    <name type="scientific">Priestia megaterium (strain ATCC 14581 / DSM 32 / CCUG 1817 / JCM 2506 / NBRC 15308 / NCIMB 9376 / NCTC 10342 / NRRL B-14308 / VKM B-512 / Ford 19)</name>
    <name type="common">Bacillus megaterium</name>
    <dbReference type="NCBI Taxonomy" id="1348623"/>
    <lineage>
        <taxon>Bacteria</taxon>
        <taxon>Bacillati</taxon>
        <taxon>Bacillota</taxon>
        <taxon>Bacilli</taxon>
        <taxon>Bacillales</taxon>
        <taxon>Bacillaceae</taxon>
        <taxon>Priestia</taxon>
    </lineage>
</organism>
<reference evidence="2 3" key="1">
    <citation type="journal article" date="2015" name="Genome Announc.">
        <title>Complete genome sequences for 35 biothreat assay-relevant bacillus species.</title>
        <authorList>
            <person name="Johnson S.L."/>
            <person name="Daligault H.E."/>
            <person name="Davenport K.W."/>
            <person name="Jaissle J."/>
            <person name="Frey K.G."/>
            <person name="Ladner J.T."/>
            <person name="Broomall S.M."/>
            <person name="Bishop-Lilly K.A."/>
            <person name="Bruce D.C."/>
            <person name="Gibbons H.S."/>
            <person name="Coyne S.R."/>
            <person name="Lo C.C."/>
            <person name="Meincke L."/>
            <person name="Munk A.C."/>
            <person name="Koroleva G.I."/>
            <person name="Rosenzweig C.N."/>
            <person name="Palacios G.F."/>
            <person name="Redden C.L."/>
            <person name="Minogue T.D."/>
            <person name="Chain P.S."/>
        </authorList>
    </citation>
    <scope>NUCLEOTIDE SEQUENCE [LARGE SCALE GENOMIC DNA]</scope>
    <source>
        <strain evidence="3">ATCC 14581 / DSM 32 / JCM 2506 / NBRC 15308 / NCIMB 9376 / NCTC 10342 / NRRL B-14308 / VKM B-512</strain>
    </source>
</reference>
<proteinExistence type="predicted"/>
<evidence type="ECO:0000256" key="1">
    <source>
        <dbReference type="SAM" id="Phobius"/>
    </source>
</evidence>